<reference evidence="5" key="1">
    <citation type="journal article" date="2017" name="Nat. Microbiol.">
        <title>Global analysis of biosynthetic gene clusters reveals vast potential of secondary metabolite production in Penicillium species.</title>
        <authorList>
            <person name="Nielsen J.C."/>
            <person name="Grijseels S."/>
            <person name="Prigent S."/>
            <person name="Ji B."/>
            <person name="Dainat J."/>
            <person name="Nielsen K.F."/>
            <person name="Frisvad J.C."/>
            <person name="Workman M."/>
            <person name="Nielsen J."/>
        </authorList>
    </citation>
    <scope>NUCLEOTIDE SEQUENCE [LARGE SCALE GENOMIC DNA]</scope>
    <source>
        <strain evidence="5">IBT 31811</strain>
    </source>
</reference>
<dbReference type="PANTHER" id="PTHR15830">
    <property type="entry name" value="TELOMERE LENGTH REGULATION PROTEIN TEL2 FAMILY MEMBER"/>
    <property type="match status" value="1"/>
</dbReference>
<keyword evidence="5" id="KW-1185">Reference proteome</keyword>
<comment type="caution">
    <text evidence="4">The sequence shown here is derived from an EMBL/GenBank/DDBJ whole genome shotgun (WGS) entry which is preliminary data.</text>
</comment>
<dbReference type="InterPro" id="IPR038528">
    <property type="entry name" value="TEL2_C_sf"/>
</dbReference>
<dbReference type="EMBL" id="MDYN01000019">
    <property type="protein sequence ID" value="OQD82806.1"/>
    <property type="molecule type" value="Genomic_DNA"/>
</dbReference>
<dbReference type="GO" id="GO:0042162">
    <property type="term" value="F:telomeric DNA binding"/>
    <property type="evidence" value="ECO:0007669"/>
    <property type="project" value="TreeGrafter"/>
</dbReference>
<name>A0A1V6Q267_9EURO</name>
<dbReference type="AlphaFoldDB" id="A0A1V6Q267"/>
<dbReference type="InterPro" id="IPR019337">
    <property type="entry name" value="Telomere_length_regulation_dom"/>
</dbReference>
<accession>A0A1V6Q267</accession>
<feature type="region of interest" description="Disordered" evidence="2">
    <location>
        <begin position="484"/>
        <end position="562"/>
    </location>
</feature>
<proteinExistence type="inferred from homology"/>
<dbReference type="Gene3D" id="1.25.40.720">
    <property type="entry name" value="Telomere length regulation protein 2, C-terminal domain"/>
    <property type="match status" value="2"/>
</dbReference>
<evidence type="ECO:0000256" key="1">
    <source>
        <dbReference type="ARBA" id="ARBA00006133"/>
    </source>
</evidence>
<dbReference type="PANTHER" id="PTHR15830:SF10">
    <property type="entry name" value="TELOMERE LENGTH REGULATION PROTEIN TEL2 HOMOLOG"/>
    <property type="match status" value="1"/>
</dbReference>
<evidence type="ECO:0000313" key="5">
    <source>
        <dbReference type="Proteomes" id="UP000191672"/>
    </source>
</evidence>
<evidence type="ECO:0000256" key="2">
    <source>
        <dbReference type="SAM" id="MobiDB-lite"/>
    </source>
</evidence>
<gene>
    <name evidence="4" type="ORF">PENANT_c019G05656</name>
</gene>
<dbReference type="GO" id="GO:0051083">
    <property type="term" value="P:'de novo' cotranslational protein folding"/>
    <property type="evidence" value="ECO:0007669"/>
    <property type="project" value="TreeGrafter"/>
</dbReference>
<feature type="compositionally biased region" description="Acidic residues" evidence="2">
    <location>
        <begin position="522"/>
        <end position="558"/>
    </location>
</feature>
<dbReference type="FunFam" id="1.25.40.720:FF:000004">
    <property type="entry name" value="WGS project CABT00000000 data, contig 2.6"/>
    <property type="match status" value="1"/>
</dbReference>
<dbReference type="STRING" id="416450.A0A1V6Q267"/>
<sequence length="969" mass="106923">MDDILTAVKTARQDTGFSLTPVSTLSENVSSKRHFDLDNLSAHHIIDLLKSKPDHDQLFAALTTLDPFSKHRATNDFDLRISNITTTQIVRLSLLVSELRVLINSVRASAHKVESSSTPLIIEDLLAVLSALLEPKDFLLCILTDHSAVCDNKAQQQIMWKELVSLVAGGKLLSTAAEALTVVDESNVQSSTTWVGTGNQYVSWLGRNISHMALKLAPNNKIDQIDWVSVTLLTTRALHLGYTDQMVKEIYSGLIFEQSSAVSFGLLLDNLRKDDQLSVLEAIFRHVQRNHFSDDLSGSVDQSTTSLETVKGVAALCSLLISKRPELETHVLEWLSKSQGGSISTLGLRRALLASFSNRADLLKELVMRSLGEFGDKFSITHVSIVVQNAIAQVILLAVGHLKRLDSAQAMEVGRSGAYLNAVSNRLAASSNRARLLGMIIGTGISELIEEAGKVLKFDLEEMQSEEVKMYLNLTKLKDECGSPESLKSLREAPPKPIHAKRTPKPKTQFSLSQTSKIVAIEEVEDSDEEKFADEDDDDDLIPYEKPDDDAYDSDDDPTLIQRTKPTAPVYIRDLIVGLRDTENIERHHLAITTAPSLIRRKIGFGTELADNIEELALTMVGLQNDNNHPQFHEARLQSMIALLVSEPLKMGRWFTGIYFDGDISQVQRSAVLTALGLSARELAGNGEDDAKRLNLPSTGDTSFPSKRLPAAVEAMYLGQKESPIAMLTREMSRTSLEPLAANAADAMSGPDALKVRTFSSRMEVEKKRQQRETKRKNATAKDLHEVLAKGFFFPMQGRFEIMMLQFSSSTSPTYNPFFIPHLLTLFLQTLSLILSTTGPHTPLLPGLTHETLSLLIAVHRMAASNEPTVTAAILSLFLAIVDLNIESGSNGEERLITQYAKEMIELREWASQVFDRTPAEAARADPTSAVTDPQEQVRTLSAGIMVRLGEITERYQGRLMGVGAGFNY</sequence>
<protein>
    <recommendedName>
        <fullName evidence="3">Telomere length regulation protein conserved domain-containing protein</fullName>
    </recommendedName>
</protein>
<organism evidence="4 5">
    <name type="scientific">Penicillium antarcticum</name>
    <dbReference type="NCBI Taxonomy" id="416450"/>
    <lineage>
        <taxon>Eukaryota</taxon>
        <taxon>Fungi</taxon>
        <taxon>Dikarya</taxon>
        <taxon>Ascomycota</taxon>
        <taxon>Pezizomycotina</taxon>
        <taxon>Eurotiomycetes</taxon>
        <taxon>Eurotiomycetidae</taxon>
        <taxon>Eurotiales</taxon>
        <taxon>Aspergillaceae</taxon>
        <taxon>Penicillium</taxon>
    </lineage>
</organism>
<feature type="compositionally biased region" description="Polar residues" evidence="2">
    <location>
        <begin position="506"/>
        <end position="517"/>
    </location>
</feature>
<dbReference type="InterPro" id="IPR051970">
    <property type="entry name" value="TEL2_Regulation"/>
</dbReference>
<evidence type="ECO:0000259" key="3">
    <source>
        <dbReference type="Pfam" id="PF10193"/>
    </source>
</evidence>
<comment type="similarity">
    <text evidence="1">Belongs to the TEL2 family.</text>
</comment>
<dbReference type="Pfam" id="PF10193">
    <property type="entry name" value="Telomere_reg-2"/>
    <property type="match status" value="1"/>
</dbReference>
<feature type="domain" description="Telomere length regulation protein conserved" evidence="3">
    <location>
        <begin position="569"/>
        <end position="680"/>
    </location>
</feature>
<dbReference type="Proteomes" id="UP000191672">
    <property type="component" value="Unassembled WGS sequence"/>
</dbReference>
<evidence type="ECO:0000313" key="4">
    <source>
        <dbReference type="EMBL" id="OQD82806.1"/>
    </source>
</evidence>
<dbReference type="GO" id="GO:0051879">
    <property type="term" value="F:Hsp90 protein binding"/>
    <property type="evidence" value="ECO:0007669"/>
    <property type="project" value="TreeGrafter"/>
</dbReference>
<dbReference type="GO" id="GO:0005829">
    <property type="term" value="C:cytosol"/>
    <property type="evidence" value="ECO:0007669"/>
    <property type="project" value="TreeGrafter"/>
</dbReference>